<dbReference type="SUPFAM" id="SSF53649">
    <property type="entry name" value="Alkaline phosphatase-like"/>
    <property type="match status" value="1"/>
</dbReference>
<dbReference type="PANTHER" id="PTHR45953">
    <property type="entry name" value="IDURONATE 2-SULFATASE"/>
    <property type="match status" value="1"/>
</dbReference>
<evidence type="ECO:0000256" key="1">
    <source>
        <dbReference type="ARBA" id="ARBA00008779"/>
    </source>
</evidence>
<evidence type="ECO:0000259" key="4">
    <source>
        <dbReference type="Pfam" id="PF00884"/>
    </source>
</evidence>
<evidence type="ECO:0000256" key="3">
    <source>
        <dbReference type="ARBA" id="ARBA00022801"/>
    </source>
</evidence>
<dbReference type="STRING" id="1470563.SAMN05444000_10732"/>
<proteinExistence type="inferred from homology"/>
<dbReference type="Gene3D" id="3.40.720.10">
    <property type="entry name" value="Alkaline Phosphatase, subunit A"/>
    <property type="match status" value="1"/>
</dbReference>
<dbReference type="OrthoDB" id="9795675at2"/>
<dbReference type="InterPro" id="IPR000917">
    <property type="entry name" value="Sulfatase_N"/>
</dbReference>
<dbReference type="InterPro" id="IPR024607">
    <property type="entry name" value="Sulfatase_CS"/>
</dbReference>
<accession>A0A1M6I958</accession>
<dbReference type="Pfam" id="PF00884">
    <property type="entry name" value="Sulfatase"/>
    <property type="match status" value="1"/>
</dbReference>
<evidence type="ECO:0000313" key="6">
    <source>
        <dbReference type="Proteomes" id="UP000183982"/>
    </source>
</evidence>
<dbReference type="PROSITE" id="PS00149">
    <property type="entry name" value="SULFATASE_2"/>
    <property type="match status" value="1"/>
</dbReference>
<dbReference type="AlphaFoldDB" id="A0A1M6I958"/>
<reference evidence="6" key="1">
    <citation type="submission" date="2016-11" db="EMBL/GenBank/DDBJ databases">
        <authorList>
            <person name="Varghese N."/>
            <person name="Submissions S."/>
        </authorList>
    </citation>
    <scope>NUCLEOTIDE SEQUENCE [LARGE SCALE GENOMIC DNA]</scope>
    <source>
        <strain evidence="6">DSM 100564</strain>
    </source>
</reference>
<dbReference type="InterPro" id="IPR017850">
    <property type="entry name" value="Alkaline_phosphatase_core_sf"/>
</dbReference>
<dbReference type="Proteomes" id="UP000183982">
    <property type="component" value="Unassembled WGS sequence"/>
</dbReference>
<evidence type="ECO:0000256" key="2">
    <source>
        <dbReference type="ARBA" id="ARBA00022723"/>
    </source>
</evidence>
<dbReference type="GO" id="GO:0046872">
    <property type="term" value="F:metal ion binding"/>
    <property type="evidence" value="ECO:0007669"/>
    <property type="project" value="UniProtKB-KW"/>
</dbReference>
<dbReference type="GO" id="GO:0005737">
    <property type="term" value="C:cytoplasm"/>
    <property type="evidence" value="ECO:0007669"/>
    <property type="project" value="TreeGrafter"/>
</dbReference>
<dbReference type="EMBL" id="FQZQ01000007">
    <property type="protein sequence ID" value="SHJ31039.1"/>
    <property type="molecule type" value="Genomic_DNA"/>
</dbReference>
<keyword evidence="6" id="KW-1185">Reference proteome</keyword>
<sequence length="504" mass="57450">MSQQPNILFLQVDQLTASALRTYGDQSCHSPALDHLADNGVVFENAYCNFPLCAPSRFSMATGQLCSKVGAYDNAAEFSAEVPTYAHYLRELGYQTSLSGKMHFIGPDQFHGFEKRLTADLYPADFSWVPNWEDEGDRDTNDARAILISGIAERTVQMDYDEEVTFKAVQNIYDLARSNDKRPFFMQVSYTHPHEPYLCRKEYWDLYEDKDIPLPAVGPLNEQDHDPHSVRLLNDFGMLEHRFKDEEVLRAKRAYYGAISYIDAMIQQLLDALKATGADQNTAIVFTSDHGEMLGERGMWFKKHFFEHSMRIPMFIYAPWLDAQRVSELTSLVDLVPTFNSLATEGQWSATAEPLEGSDLMTLIDRGNPPPERAVYGEYLAEATPAPIFMIRRGKYKFITSSHDGHLLYDLEADPTEVNNLAEDVNHQDVVARFVDEARAKWDTDALNTQIRLSQKRRAVVRNATSTGVKTRWNHDEKPGDEVLWYRGEGGYNEWAFNHLPSKA</sequence>
<dbReference type="RefSeq" id="WP_073251331.1">
    <property type="nucleotide sequence ID" value="NZ_FQZQ01000007.1"/>
</dbReference>
<dbReference type="PANTHER" id="PTHR45953:SF1">
    <property type="entry name" value="IDURONATE 2-SULFATASE"/>
    <property type="match status" value="1"/>
</dbReference>
<gene>
    <name evidence="5" type="ORF">SAMN05444000_10732</name>
</gene>
<dbReference type="CDD" id="cd16032">
    <property type="entry name" value="choline-sulfatase"/>
    <property type="match status" value="1"/>
</dbReference>
<organism evidence="5 6">
    <name type="scientific">Shimia gijangensis</name>
    <dbReference type="NCBI Taxonomy" id="1470563"/>
    <lineage>
        <taxon>Bacteria</taxon>
        <taxon>Pseudomonadati</taxon>
        <taxon>Pseudomonadota</taxon>
        <taxon>Alphaproteobacteria</taxon>
        <taxon>Rhodobacterales</taxon>
        <taxon>Roseobacteraceae</taxon>
    </lineage>
</organism>
<keyword evidence="2" id="KW-0479">Metal-binding</keyword>
<keyword evidence="3" id="KW-0378">Hydrolase</keyword>
<protein>
    <submittedName>
        <fullName evidence="5">Choline-sulfatase</fullName>
    </submittedName>
</protein>
<comment type="similarity">
    <text evidence="1">Belongs to the sulfatase family.</text>
</comment>
<name>A0A1M6I958_9RHOB</name>
<dbReference type="GO" id="GO:0008484">
    <property type="term" value="F:sulfuric ester hydrolase activity"/>
    <property type="evidence" value="ECO:0007669"/>
    <property type="project" value="TreeGrafter"/>
</dbReference>
<dbReference type="InterPro" id="IPR017785">
    <property type="entry name" value="Choline-sulfatase"/>
</dbReference>
<dbReference type="NCBIfam" id="TIGR03417">
    <property type="entry name" value="chol_sulfatase"/>
    <property type="match status" value="1"/>
</dbReference>
<feature type="domain" description="Sulfatase N-terminal" evidence="4">
    <location>
        <begin position="5"/>
        <end position="343"/>
    </location>
</feature>
<evidence type="ECO:0000313" key="5">
    <source>
        <dbReference type="EMBL" id="SHJ31039.1"/>
    </source>
</evidence>
<dbReference type="FunFam" id="3.40.720.10:FF:000032">
    <property type="entry name" value="Choline sulfatase"/>
    <property type="match status" value="1"/>
</dbReference>